<dbReference type="RefSeq" id="WP_270453177.1">
    <property type="nucleotide sequence ID" value="NZ_JADPIE010000002.1"/>
</dbReference>
<organism evidence="2 3">
    <name type="scientific">Halonatronomonas betaini</name>
    <dbReference type="NCBI Taxonomy" id="2778430"/>
    <lineage>
        <taxon>Bacteria</taxon>
        <taxon>Bacillati</taxon>
        <taxon>Bacillota</taxon>
        <taxon>Clostridia</taxon>
        <taxon>Halanaerobiales</taxon>
        <taxon>Halarsenatibacteraceae</taxon>
        <taxon>Halonatronomonas</taxon>
    </lineage>
</organism>
<feature type="domain" description="DICT" evidence="1">
    <location>
        <begin position="41"/>
        <end position="138"/>
    </location>
</feature>
<keyword evidence="3" id="KW-1185">Reference proteome</keyword>
<gene>
    <name evidence="2" type="ORF">I0Q91_04570</name>
</gene>
<dbReference type="Pfam" id="PF10069">
    <property type="entry name" value="DICT"/>
    <property type="match status" value="1"/>
</dbReference>
<evidence type="ECO:0000313" key="2">
    <source>
        <dbReference type="EMBL" id="MBF8436345.1"/>
    </source>
</evidence>
<dbReference type="GO" id="GO:0016301">
    <property type="term" value="F:kinase activity"/>
    <property type="evidence" value="ECO:0007669"/>
    <property type="project" value="UniProtKB-KW"/>
</dbReference>
<name>A0A931F5Y6_9FIRM</name>
<keyword evidence="2" id="KW-0808">Transferase</keyword>
<dbReference type="InterPro" id="IPR019278">
    <property type="entry name" value="DICT_dom"/>
</dbReference>
<dbReference type="EMBL" id="JADPIE010000002">
    <property type="protein sequence ID" value="MBF8436345.1"/>
    <property type="molecule type" value="Genomic_DNA"/>
</dbReference>
<sequence>MKNISLYEEIFDKVEAQQKSLGGDANDDVLSKMSLKFDSKVSSLEQMCYLMEATLLRKPTEATVYAGFQKVSRAEAIWDRYHELADNVDKVYLFGEKDKELELHENIEFVYLPANHKLIREWFLVIDKKIGSNMMVAYDEDGFGVEDLKEDRNFKGVKTSRPEHIEKAVNLLEEIV</sequence>
<protein>
    <submittedName>
        <fullName evidence="2">Histidine kinase</fullName>
    </submittedName>
</protein>
<proteinExistence type="predicted"/>
<evidence type="ECO:0000259" key="1">
    <source>
        <dbReference type="Pfam" id="PF10069"/>
    </source>
</evidence>
<accession>A0A931F5Y6</accession>
<evidence type="ECO:0000313" key="3">
    <source>
        <dbReference type="Proteomes" id="UP000621436"/>
    </source>
</evidence>
<dbReference type="AlphaFoldDB" id="A0A931F5Y6"/>
<dbReference type="Proteomes" id="UP000621436">
    <property type="component" value="Unassembled WGS sequence"/>
</dbReference>
<reference evidence="2" key="1">
    <citation type="submission" date="2020-11" db="EMBL/GenBank/DDBJ databases">
        <title>Halonatronomonas betainensis gen. nov., sp. nov. a novel haloalkaliphilic representative of the family Halanaerobiacae capable of betaine degradation.</title>
        <authorList>
            <person name="Boltyanskaya Y."/>
            <person name="Kevbrin V."/>
            <person name="Detkova E."/>
            <person name="Grouzdev D.S."/>
            <person name="Koziaeva V."/>
            <person name="Zhilina T."/>
        </authorList>
    </citation>
    <scope>NUCLEOTIDE SEQUENCE</scope>
    <source>
        <strain evidence="2">Z-7014</strain>
    </source>
</reference>
<comment type="caution">
    <text evidence="2">The sequence shown here is derived from an EMBL/GenBank/DDBJ whole genome shotgun (WGS) entry which is preliminary data.</text>
</comment>
<keyword evidence="2" id="KW-0418">Kinase</keyword>